<sequence>MRSIDGEVYSFNIFKAPSAIPSAGGAFCSFLHCRTVVFVDNIPACHYNRTVKIALVRGFAAAPIQ</sequence>
<accession>A0A2A7B9G3</accession>
<comment type="caution">
    <text evidence="1">The sequence shown here is derived from an EMBL/GenBank/DDBJ whole genome shotgun (WGS) entry which is preliminary data.</text>
</comment>
<dbReference type="AlphaFoldDB" id="A0A2A7B9G3"/>
<gene>
    <name evidence="1" type="ORF">CHR60_02780</name>
</gene>
<dbReference type="Proteomes" id="UP000220904">
    <property type="component" value="Unassembled WGS sequence"/>
</dbReference>
<evidence type="ECO:0000313" key="2">
    <source>
        <dbReference type="Proteomes" id="UP000220904"/>
    </source>
</evidence>
<dbReference type="EMBL" id="NOUV01000005">
    <property type="protein sequence ID" value="PDX87961.1"/>
    <property type="molecule type" value="Genomic_DNA"/>
</dbReference>
<organism evidence="1 2">
    <name type="scientific">Faecalibacterium prausnitzii</name>
    <dbReference type="NCBI Taxonomy" id="853"/>
    <lineage>
        <taxon>Bacteria</taxon>
        <taxon>Bacillati</taxon>
        <taxon>Bacillota</taxon>
        <taxon>Clostridia</taxon>
        <taxon>Eubacteriales</taxon>
        <taxon>Oscillospiraceae</taxon>
        <taxon>Faecalibacterium</taxon>
    </lineage>
</organism>
<proteinExistence type="predicted"/>
<reference evidence="1 2" key="1">
    <citation type="journal article" date="2017" name="Front. Microbiol.">
        <title>New Insights into the Diversity of the Genus Faecalibacterium.</title>
        <authorList>
            <person name="Benevides L."/>
            <person name="Burman S."/>
            <person name="Martin R."/>
            <person name="Robert V."/>
            <person name="Thomas M."/>
            <person name="Miquel S."/>
            <person name="Chain F."/>
            <person name="Sokol H."/>
            <person name="Bermudez-Humaran L.G."/>
            <person name="Morrison M."/>
            <person name="Langella P."/>
            <person name="Azevedo V.A."/>
            <person name="Chatel J.M."/>
            <person name="Soares S."/>
        </authorList>
    </citation>
    <scope>NUCLEOTIDE SEQUENCE [LARGE SCALE GENOMIC DNA]</scope>
    <source>
        <strain evidence="1 2">AHMP21</strain>
    </source>
</reference>
<protein>
    <submittedName>
        <fullName evidence="1">Uncharacterized protein</fullName>
    </submittedName>
</protein>
<evidence type="ECO:0000313" key="1">
    <source>
        <dbReference type="EMBL" id="PDX87961.1"/>
    </source>
</evidence>
<name>A0A2A7B9G3_9FIRM</name>